<accession>A0A6I6DLF7</accession>
<dbReference type="Proteomes" id="UP000426444">
    <property type="component" value="Chromosome"/>
</dbReference>
<organism evidence="1 2">
    <name type="scientific">Candidatus Syntrophocurvum alkaliphilum</name>
    <dbReference type="NCBI Taxonomy" id="2293317"/>
    <lineage>
        <taxon>Bacteria</taxon>
        <taxon>Bacillati</taxon>
        <taxon>Bacillota</taxon>
        <taxon>Clostridia</taxon>
        <taxon>Eubacteriales</taxon>
        <taxon>Syntrophomonadaceae</taxon>
        <taxon>Candidatus Syntrophocurvum</taxon>
    </lineage>
</organism>
<proteinExistence type="predicted"/>
<dbReference type="KEGG" id="salq:SYNTR_2066"/>
<evidence type="ECO:0000313" key="2">
    <source>
        <dbReference type="Proteomes" id="UP000426444"/>
    </source>
</evidence>
<sequence>MLICELVFDKYKITEHTDEELYVFVLSEANPPHGPDTFKFFWYAINYSLEYLGSVSPGIDLVEADIKGVSYPGKVHIGNKTYEFE</sequence>
<evidence type="ECO:0000313" key="1">
    <source>
        <dbReference type="EMBL" id="QGU00660.1"/>
    </source>
</evidence>
<gene>
    <name evidence="1" type="ORF">SYNTR_2066</name>
</gene>
<reference evidence="2" key="1">
    <citation type="journal article" date="2019" name="Microbiology">
        <title>Complete Genome Sequence of an Uncultured Bacterium of the Candidate Phylum Bipolaricaulota.</title>
        <authorList>
            <person name="Kadnikov V.V."/>
            <person name="Mardanov A.V."/>
            <person name="Beletsky A.V."/>
            <person name="Frank Y.A."/>
            <person name="Karnachuk O.V."/>
            <person name="Ravin N.V."/>
        </authorList>
    </citation>
    <scope>NUCLEOTIDE SEQUENCE [LARGE SCALE GENOMIC DNA]</scope>
</reference>
<name>A0A6I6DLF7_9FIRM</name>
<keyword evidence="2" id="KW-1185">Reference proteome</keyword>
<protein>
    <submittedName>
        <fullName evidence="1">Uncharacterized protein</fullName>
    </submittedName>
</protein>
<dbReference type="EMBL" id="CP046457">
    <property type="protein sequence ID" value="QGU00660.1"/>
    <property type="molecule type" value="Genomic_DNA"/>
</dbReference>
<dbReference type="AlphaFoldDB" id="A0A6I6DLF7"/>